<dbReference type="Proteomes" id="UP000688137">
    <property type="component" value="Unassembled WGS sequence"/>
</dbReference>
<protein>
    <submittedName>
        <fullName evidence="4">Uncharacterized protein</fullName>
    </submittedName>
</protein>
<dbReference type="Pfam" id="PF16177">
    <property type="entry name" value="ACAS_N"/>
    <property type="match status" value="1"/>
</dbReference>
<dbReference type="AlphaFoldDB" id="A0A8S1PCK3"/>
<dbReference type="Pfam" id="PF00501">
    <property type="entry name" value="AMP-binding"/>
    <property type="match status" value="1"/>
</dbReference>
<dbReference type="InterPro" id="IPR000873">
    <property type="entry name" value="AMP-dep_synth/lig_dom"/>
</dbReference>
<gene>
    <name evidence="4" type="ORF">PPRIM_AZ9-3.1.T1120128</name>
</gene>
<evidence type="ECO:0000259" key="1">
    <source>
        <dbReference type="Pfam" id="PF00501"/>
    </source>
</evidence>
<feature type="domain" description="AMP-binding enzyme C-terminal" evidence="2">
    <location>
        <begin position="512"/>
        <end position="590"/>
    </location>
</feature>
<sequence length="648" mass="73084">MQNSYEIAVNRASDAEERINYWREQSEFVDWIKKPEQILTKINDYFYQWFGDGKLNFCYNALDRHLIQRGNQVALYWESNMVHNSLQYTFNELHDHVSRLSGVYRQFGVSKGDRVIIYMPMIPEAVFAMLACSRIGAIHSVVFGGFSALELSGRIKDCKPTLIITASCGLEVNKIVDYKVMLDEAIQISNHTPICLIVQRPTKQCNMVIGRDFDYYTAMKFANPIECIEVESTHPLYILYTSGTTGQPKGIQRDTGGTVVALLWTMRHILGLKAGDVYFSMADIGWVTGHSFTVYGPLLQGCSIVLYEGKPVQTPDPGAIWRIIEKHKVIGFYTAPTALRAMRKEDPNGDWIRKSNISSLKSISMAGERCDIPTYNWIQSNTGVLINDHYWQTETGWIISCNFMDLHTFPSKAGSATKPSPGFVIKIMDNDNKEVETGQMGRICIRLPMPPSFMQTLYNNDEAFIQKYLSDTPGYYTAGDAGYFDKDGYLHIMTRIDDIINTAGHRLSTAAMEEVLLKHKDIVEAAVVAKLDDLRGEIPVGLIVIKQGHDVNPVNLEKELISMIRHDIGPLACFQSVIIVEKLPKTRSGKVLRGTLKAIVNGQQYKMPATIEDDSVLDKIKLNCLNYGKGMGQYCNLDFGNKDVYVEE</sequence>
<feature type="domain" description="Acetyl-coenzyme A synthetase N-terminal" evidence="3">
    <location>
        <begin position="17"/>
        <end position="61"/>
    </location>
</feature>
<evidence type="ECO:0000313" key="5">
    <source>
        <dbReference type="Proteomes" id="UP000688137"/>
    </source>
</evidence>
<dbReference type="InterPro" id="IPR025110">
    <property type="entry name" value="AMP-bd_C"/>
</dbReference>
<dbReference type="PROSITE" id="PS00455">
    <property type="entry name" value="AMP_BINDING"/>
    <property type="match status" value="1"/>
</dbReference>
<dbReference type="EMBL" id="CAJJDM010000115">
    <property type="protein sequence ID" value="CAD8100463.1"/>
    <property type="molecule type" value="Genomic_DNA"/>
</dbReference>
<evidence type="ECO:0000259" key="3">
    <source>
        <dbReference type="Pfam" id="PF16177"/>
    </source>
</evidence>
<organism evidence="4 5">
    <name type="scientific">Paramecium primaurelia</name>
    <dbReference type="NCBI Taxonomy" id="5886"/>
    <lineage>
        <taxon>Eukaryota</taxon>
        <taxon>Sar</taxon>
        <taxon>Alveolata</taxon>
        <taxon>Ciliophora</taxon>
        <taxon>Intramacronucleata</taxon>
        <taxon>Oligohymenophorea</taxon>
        <taxon>Peniculida</taxon>
        <taxon>Parameciidae</taxon>
        <taxon>Paramecium</taxon>
    </lineage>
</organism>
<name>A0A8S1PCK3_PARPR</name>
<proteinExistence type="predicted"/>
<dbReference type="InterPro" id="IPR032387">
    <property type="entry name" value="ACAS_N"/>
</dbReference>
<dbReference type="OMA" id="FIMGRTD"/>
<keyword evidence="5" id="KW-1185">Reference proteome</keyword>
<dbReference type="InterPro" id="IPR020845">
    <property type="entry name" value="AMP-binding_CS"/>
</dbReference>
<evidence type="ECO:0000259" key="2">
    <source>
        <dbReference type="Pfam" id="PF13193"/>
    </source>
</evidence>
<evidence type="ECO:0000313" key="4">
    <source>
        <dbReference type="EMBL" id="CAD8100463.1"/>
    </source>
</evidence>
<comment type="caution">
    <text evidence="4">The sequence shown here is derived from an EMBL/GenBank/DDBJ whole genome shotgun (WGS) entry which is preliminary data.</text>
</comment>
<feature type="domain" description="AMP-dependent synthetase/ligase" evidence="1">
    <location>
        <begin position="68"/>
        <end position="448"/>
    </location>
</feature>
<accession>A0A8S1PCK3</accession>
<dbReference type="PANTHER" id="PTHR43347">
    <property type="entry name" value="ACYL-COA SYNTHETASE"/>
    <property type="match status" value="1"/>
</dbReference>
<dbReference type="Pfam" id="PF13193">
    <property type="entry name" value="AMP-binding_C"/>
    <property type="match status" value="1"/>
</dbReference>
<dbReference type="PANTHER" id="PTHR43347:SF3">
    <property type="entry name" value="ACYL-COA SYNTHETASE SHORT-CHAIN FAMILY MEMBER 3, MITOCHONDRIAL"/>
    <property type="match status" value="1"/>
</dbReference>
<dbReference type="GO" id="GO:0050218">
    <property type="term" value="F:propionate-CoA ligase activity"/>
    <property type="evidence" value="ECO:0007669"/>
    <property type="project" value="TreeGrafter"/>
</dbReference>
<reference evidence="4" key="1">
    <citation type="submission" date="2021-01" db="EMBL/GenBank/DDBJ databases">
        <authorList>
            <consortium name="Genoscope - CEA"/>
            <person name="William W."/>
        </authorList>
    </citation>
    <scope>NUCLEOTIDE SEQUENCE</scope>
</reference>